<dbReference type="Pfam" id="PF14748">
    <property type="entry name" value="P5CR_dimer"/>
    <property type="match status" value="1"/>
</dbReference>
<keyword evidence="4 6" id="KW-0560">Oxidoreductase</keyword>
<keyword evidence="14" id="KW-1185">Reference proteome</keyword>
<feature type="domain" description="Pyrroline-5-carboxylate reductase catalytic N-terminal" evidence="11">
    <location>
        <begin position="3"/>
        <end position="99"/>
    </location>
</feature>
<dbReference type="EC" id="1.5.1.2" evidence="6 7"/>
<comment type="catalytic activity">
    <reaction evidence="6">
        <text>L-proline + NAD(+) = (S)-1-pyrroline-5-carboxylate + NADH + 2 H(+)</text>
        <dbReference type="Rhea" id="RHEA:14105"/>
        <dbReference type="ChEBI" id="CHEBI:15378"/>
        <dbReference type="ChEBI" id="CHEBI:17388"/>
        <dbReference type="ChEBI" id="CHEBI:57540"/>
        <dbReference type="ChEBI" id="CHEBI:57945"/>
        <dbReference type="ChEBI" id="CHEBI:60039"/>
        <dbReference type="EC" id="1.5.1.2"/>
    </reaction>
</comment>
<comment type="catalytic activity">
    <reaction evidence="6 9">
        <text>L-proline + NADP(+) = (S)-1-pyrroline-5-carboxylate + NADPH + 2 H(+)</text>
        <dbReference type="Rhea" id="RHEA:14109"/>
        <dbReference type="ChEBI" id="CHEBI:15378"/>
        <dbReference type="ChEBI" id="CHEBI:17388"/>
        <dbReference type="ChEBI" id="CHEBI:57783"/>
        <dbReference type="ChEBI" id="CHEBI:58349"/>
        <dbReference type="ChEBI" id="CHEBI:60039"/>
        <dbReference type="EC" id="1.5.1.2"/>
    </reaction>
</comment>
<dbReference type="InterPro" id="IPR036291">
    <property type="entry name" value="NAD(P)-bd_dom_sf"/>
</dbReference>
<dbReference type="Gene3D" id="1.10.3730.10">
    <property type="entry name" value="ProC C-terminal domain-like"/>
    <property type="match status" value="1"/>
</dbReference>
<dbReference type="RefSeq" id="WP_118919443.1">
    <property type="nucleotide sequence ID" value="NZ_QWEG01000002.1"/>
</dbReference>
<evidence type="ECO:0000256" key="2">
    <source>
        <dbReference type="ARBA" id="ARBA00022650"/>
    </source>
</evidence>
<dbReference type="FunFam" id="1.10.3730.10:FF:000001">
    <property type="entry name" value="Pyrroline-5-carboxylate reductase"/>
    <property type="match status" value="1"/>
</dbReference>
<comment type="similarity">
    <text evidence="1 6 9">Belongs to the pyrroline-5-carboxylate reductase family.</text>
</comment>
<dbReference type="GO" id="GO:0005737">
    <property type="term" value="C:cytoplasm"/>
    <property type="evidence" value="ECO:0007669"/>
    <property type="project" value="UniProtKB-SubCell"/>
</dbReference>
<evidence type="ECO:0000313" key="13">
    <source>
        <dbReference type="EMBL" id="RHW42747.1"/>
    </source>
</evidence>
<proteinExistence type="inferred from homology"/>
<accession>A0A417YZ05</accession>
<dbReference type="OrthoDB" id="9805754at2"/>
<sequence length="289" mass="30841">MRKLSIVGAGSMAEALISGIIANGLINKQNIWVTNRSDRERLSSLQKKYGICATYDKAELFRDADAVILAMKPKDAVAGLAKILPYLPKNTLVISVLAGLAITSIEKMAGRELAVVRAMPNTSAAIGKSATGLAFNSHVTDEQALLAKKLFETVGLAAFVEESQLDAVTGLSGSGPAYIYYLVEAMENSASEIGLESHLAKELIIQTLLGAAEMLRTSDKPSRQLRHEVTSPGGTTEAGIRILENRQVQASLIHCIKEATAQSKRLGRMLSEAGDGSSTSVVELRERSS</sequence>
<dbReference type="PANTHER" id="PTHR11645:SF49">
    <property type="entry name" value="PYRROLINE-5-CARBOXYLATE REDUCTASE 1"/>
    <property type="match status" value="1"/>
</dbReference>
<dbReference type="UniPathway" id="UPA00098">
    <property type="reaction ID" value="UER00361"/>
</dbReference>
<organism evidence="13 14">
    <name type="scientific">Neobacillus notoginsengisoli</name>
    <dbReference type="NCBI Taxonomy" id="1578198"/>
    <lineage>
        <taxon>Bacteria</taxon>
        <taxon>Bacillati</taxon>
        <taxon>Bacillota</taxon>
        <taxon>Bacilli</taxon>
        <taxon>Bacillales</taxon>
        <taxon>Bacillaceae</taxon>
        <taxon>Neobacillus</taxon>
    </lineage>
</organism>
<dbReference type="InterPro" id="IPR028939">
    <property type="entry name" value="P5C_Rdtase_cat_N"/>
</dbReference>
<dbReference type="InterPro" id="IPR029036">
    <property type="entry name" value="P5CR_dimer"/>
</dbReference>
<dbReference type="PANTHER" id="PTHR11645">
    <property type="entry name" value="PYRROLINE-5-CARBOXYLATE REDUCTASE"/>
    <property type="match status" value="1"/>
</dbReference>
<keyword evidence="3 6" id="KW-0521">NADP</keyword>
<dbReference type="AlphaFoldDB" id="A0A417YZ05"/>
<evidence type="ECO:0000313" key="14">
    <source>
        <dbReference type="Proteomes" id="UP000284416"/>
    </source>
</evidence>
<gene>
    <name evidence="6 13" type="primary">proC</name>
    <name evidence="13" type="ORF">D1B31_03945</name>
</gene>
<evidence type="ECO:0000256" key="6">
    <source>
        <dbReference type="HAMAP-Rule" id="MF_01925"/>
    </source>
</evidence>
<protein>
    <recommendedName>
        <fullName evidence="6 7">Pyrroline-5-carboxylate reductase</fullName>
        <shortName evidence="6">P5C reductase</shortName>
        <shortName evidence="6">P5CR</shortName>
        <ecNumber evidence="6 7">1.5.1.2</ecNumber>
    </recommendedName>
    <alternativeName>
        <fullName evidence="6">PCA reductase</fullName>
    </alternativeName>
</protein>
<evidence type="ECO:0000256" key="9">
    <source>
        <dbReference type="RuleBase" id="RU003903"/>
    </source>
</evidence>
<keyword evidence="6 9" id="KW-0028">Amino-acid biosynthesis</keyword>
<dbReference type="SUPFAM" id="SSF48179">
    <property type="entry name" value="6-phosphogluconate dehydrogenase C-terminal domain-like"/>
    <property type="match status" value="1"/>
</dbReference>
<evidence type="ECO:0000256" key="1">
    <source>
        <dbReference type="ARBA" id="ARBA00005525"/>
    </source>
</evidence>
<reference evidence="13 14" key="1">
    <citation type="journal article" date="2017" name="Int. J. Syst. Evol. Microbiol.">
        <title>Bacillus notoginsengisoli sp. nov., a novel bacterium isolated from the rhizosphere of Panax notoginseng.</title>
        <authorList>
            <person name="Zhang M.Y."/>
            <person name="Cheng J."/>
            <person name="Cai Y."/>
            <person name="Zhang T.Y."/>
            <person name="Wu Y.Y."/>
            <person name="Manikprabhu D."/>
            <person name="Li W.J."/>
            <person name="Zhang Y.X."/>
        </authorList>
    </citation>
    <scope>NUCLEOTIDE SEQUENCE [LARGE SCALE GENOMIC DNA]</scope>
    <source>
        <strain evidence="13 14">JCM 30743</strain>
    </source>
</reference>
<dbReference type="InterPro" id="IPR053790">
    <property type="entry name" value="P5CR-like_CS"/>
</dbReference>
<feature type="region of interest" description="Disordered" evidence="10">
    <location>
        <begin position="270"/>
        <end position="289"/>
    </location>
</feature>
<evidence type="ECO:0000256" key="7">
    <source>
        <dbReference type="NCBIfam" id="TIGR00112"/>
    </source>
</evidence>
<dbReference type="Proteomes" id="UP000284416">
    <property type="component" value="Unassembled WGS sequence"/>
</dbReference>
<dbReference type="GO" id="GO:0055129">
    <property type="term" value="P:L-proline biosynthetic process"/>
    <property type="evidence" value="ECO:0007669"/>
    <property type="project" value="UniProtKB-UniRule"/>
</dbReference>
<dbReference type="InterPro" id="IPR008927">
    <property type="entry name" value="6-PGluconate_DH-like_C_sf"/>
</dbReference>
<evidence type="ECO:0000256" key="8">
    <source>
        <dbReference type="PIRSR" id="PIRSR000193-1"/>
    </source>
</evidence>
<evidence type="ECO:0000259" key="11">
    <source>
        <dbReference type="Pfam" id="PF03807"/>
    </source>
</evidence>
<comment type="subcellular location">
    <subcellularLocation>
        <location evidence="6">Cytoplasm</location>
    </subcellularLocation>
</comment>
<evidence type="ECO:0000256" key="4">
    <source>
        <dbReference type="ARBA" id="ARBA00023002"/>
    </source>
</evidence>
<feature type="domain" description="Pyrroline-5-carboxylate reductase dimerisation" evidence="12">
    <location>
        <begin position="162"/>
        <end position="266"/>
    </location>
</feature>
<dbReference type="SUPFAM" id="SSF51735">
    <property type="entry name" value="NAD(P)-binding Rossmann-fold domains"/>
    <property type="match status" value="1"/>
</dbReference>
<name>A0A417YZ05_9BACI</name>
<evidence type="ECO:0000256" key="3">
    <source>
        <dbReference type="ARBA" id="ARBA00022857"/>
    </source>
</evidence>
<dbReference type="Gene3D" id="3.40.50.720">
    <property type="entry name" value="NAD(P)-binding Rossmann-like Domain"/>
    <property type="match status" value="1"/>
</dbReference>
<dbReference type="HAMAP" id="MF_01925">
    <property type="entry name" value="P5C_reductase"/>
    <property type="match status" value="1"/>
</dbReference>
<dbReference type="Pfam" id="PF03807">
    <property type="entry name" value="F420_oxidored"/>
    <property type="match status" value="1"/>
</dbReference>
<feature type="binding site" evidence="8">
    <location>
        <begin position="70"/>
        <end position="73"/>
    </location>
    <ligand>
        <name>NADP(+)</name>
        <dbReference type="ChEBI" id="CHEBI:58349"/>
    </ligand>
</feature>
<dbReference type="EMBL" id="QWEG01000002">
    <property type="protein sequence ID" value="RHW42747.1"/>
    <property type="molecule type" value="Genomic_DNA"/>
</dbReference>
<dbReference type="InterPro" id="IPR000304">
    <property type="entry name" value="Pyrroline-COOH_reductase"/>
</dbReference>
<evidence type="ECO:0000256" key="5">
    <source>
        <dbReference type="ARBA" id="ARBA00058118"/>
    </source>
</evidence>
<dbReference type="PROSITE" id="PS00521">
    <property type="entry name" value="P5CR"/>
    <property type="match status" value="1"/>
</dbReference>
<keyword evidence="6" id="KW-0963">Cytoplasm</keyword>
<dbReference type="PIRSF" id="PIRSF000193">
    <property type="entry name" value="Pyrrol-5-carb_rd"/>
    <property type="match status" value="1"/>
</dbReference>
<keyword evidence="2 6" id="KW-0641">Proline biosynthesis</keyword>
<dbReference type="NCBIfam" id="TIGR00112">
    <property type="entry name" value="proC"/>
    <property type="match status" value="1"/>
</dbReference>
<evidence type="ECO:0000259" key="12">
    <source>
        <dbReference type="Pfam" id="PF14748"/>
    </source>
</evidence>
<comment type="function">
    <text evidence="5 6">Catalyzes the reduction of 1-pyrroline-5-carboxylate (PCA) to L-proline.</text>
</comment>
<comment type="pathway">
    <text evidence="6 9">Amino-acid biosynthesis; L-proline biosynthesis; L-proline from L-glutamate 5-semialdehyde: step 1/1.</text>
</comment>
<dbReference type="GO" id="GO:0004735">
    <property type="term" value="F:pyrroline-5-carboxylate reductase activity"/>
    <property type="evidence" value="ECO:0007669"/>
    <property type="project" value="UniProtKB-UniRule"/>
</dbReference>
<comment type="caution">
    <text evidence="13">The sequence shown here is derived from an EMBL/GenBank/DDBJ whole genome shotgun (WGS) entry which is preliminary data.</text>
</comment>
<evidence type="ECO:0000256" key="10">
    <source>
        <dbReference type="SAM" id="MobiDB-lite"/>
    </source>
</evidence>